<organism evidence="1 2">
    <name type="scientific">Lyngbya aestuarii BL J</name>
    <dbReference type="NCBI Taxonomy" id="1348334"/>
    <lineage>
        <taxon>Bacteria</taxon>
        <taxon>Bacillati</taxon>
        <taxon>Cyanobacteriota</taxon>
        <taxon>Cyanophyceae</taxon>
        <taxon>Oscillatoriophycideae</taxon>
        <taxon>Oscillatoriales</taxon>
        <taxon>Microcoleaceae</taxon>
        <taxon>Lyngbya</taxon>
    </lineage>
</organism>
<dbReference type="OrthoDB" id="458615at2"/>
<protein>
    <recommendedName>
        <fullName evidence="3">Sulfotransferase family protein</fullName>
    </recommendedName>
</protein>
<evidence type="ECO:0000313" key="1">
    <source>
        <dbReference type="EMBL" id="ERT04240.1"/>
    </source>
</evidence>
<name>U7QB14_9CYAN</name>
<comment type="caution">
    <text evidence="1">The sequence shown here is derived from an EMBL/GenBank/DDBJ whole genome shotgun (WGS) entry which is preliminary data.</text>
</comment>
<gene>
    <name evidence="1" type="ORF">M595_5808</name>
</gene>
<dbReference type="AlphaFoldDB" id="U7QB14"/>
<dbReference type="EMBL" id="AUZM01000111">
    <property type="protein sequence ID" value="ERT04240.1"/>
    <property type="molecule type" value="Genomic_DNA"/>
</dbReference>
<accession>U7QB14</accession>
<keyword evidence="2" id="KW-1185">Reference proteome</keyword>
<dbReference type="InterPro" id="IPR027417">
    <property type="entry name" value="P-loop_NTPase"/>
</dbReference>
<dbReference type="RefSeq" id="WP_023069482.1">
    <property type="nucleotide sequence ID" value="NZ_AUZM01000111.1"/>
</dbReference>
<reference evidence="1 2" key="1">
    <citation type="journal article" date="2013" name="Front. Microbiol.">
        <title>Comparative genomic analyses of the cyanobacterium, Lyngbya aestuarii BL J, a powerful hydrogen producer.</title>
        <authorList>
            <person name="Kothari A."/>
            <person name="Vaughn M."/>
            <person name="Garcia-Pichel F."/>
        </authorList>
    </citation>
    <scope>NUCLEOTIDE SEQUENCE [LARGE SCALE GENOMIC DNA]</scope>
    <source>
        <strain evidence="1 2">BL J</strain>
    </source>
</reference>
<dbReference type="Proteomes" id="UP000017127">
    <property type="component" value="Unassembled WGS sequence"/>
</dbReference>
<sequence>MKRTILIHHHIFKNAGTSLQYALKKYFEDKYFECELPQSKMVTEDDLKNFILEHPQALAISGHHICMPTPQGKDYQTLSIILLRNPLARVESIYKFEKKQNAQTEGAIKAKELDFKGYVRWRLDKTPTMLCNYQTYYCARKNKSEGSKIPTEQDLKIALQNIRGTAVVGTVERYEETLELANKILVQDYPGINLEYTFLNVTNKKEVKLEEEIKNKLAAVLGEEMVNELEEGNKLDKMLWRVGDRVLTEKLAEELELVEP</sequence>
<proteinExistence type="predicted"/>
<evidence type="ECO:0000313" key="2">
    <source>
        <dbReference type="Proteomes" id="UP000017127"/>
    </source>
</evidence>
<dbReference type="PATRIC" id="fig|1348334.3.peg.5572"/>
<evidence type="ECO:0008006" key="3">
    <source>
        <dbReference type="Google" id="ProtNLM"/>
    </source>
</evidence>
<dbReference type="Gene3D" id="3.40.50.300">
    <property type="entry name" value="P-loop containing nucleotide triphosphate hydrolases"/>
    <property type="match status" value="1"/>
</dbReference>